<accession>A0A365UBL0</accession>
<evidence type="ECO:0008006" key="3">
    <source>
        <dbReference type="Google" id="ProtNLM"/>
    </source>
</evidence>
<organism evidence="1 2">
    <name type="scientific">Rhodosalinus halophilus</name>
    <dbReference type="NCBI Taxonomy" id="2259333"/>
    <lineage>
        <taxon>Bacteria</taxon>
        <taxon>Pseudomonadati</taxon>
        <taxon>Pseudomonadota</taxon>
        <taxon>Alphaproteobacteria</taxon>
        <taxon>Rhodobacterales</taxon>
        <taxon>Paracoccaceae</taxon>
        <taxon>Rhodosalinus</taxon>
    </lineage>
</organism>
<dbReference type="Pfam" id="PF20107">
    <property type="entry name" value="DUF6497"/>
    <property type="match status" value="1"/>
</dbReference>
<dbReference type="Proteomes" id="UP000253370">
    <property type="component" value="Unassembled WGS sequence"/>
</dbReference>
<dbReference type="AlphaFoldDB" id="A0A365UBL0"/>
<sequence>MPLVVANIPALRAPVLHALRGAALGLVAGLPLGASEPAAPSGQPLEFVEVIAEELPEGPLLRYRYVAPEAGTLTFEAREADFAHLCQAHALPHARAAGQEPARIVVSLAEAPVAFAVYDPDVAQFFEAYRIEDGRCIWEPF</sequence>
<protein>
    <recommendedName>
        <fullName evidence="3">Acetolactate synthase</fullName>
    </recommendedName>
</protein>
<name>A0A365UBL0_9RHOB</name>
<proteinExistence type="predicted"/>
<comment type="caution">
    <text evidence="1">The sequence shown here is derived from an EMBL/GenBank/DDBJ whole genome shotgun (WGS) entry which is preliminary data.</text>
</comment>
<dbReference type="EMBL" id="QNTQ01000004">
    <property type="protein sequence ID" value="RBI86689.1"/>
    <property type="molecule type" value="Genomic_DNA"/>
</dbReference>
<evidence type="ECO:0000313" key="1">
    <source>
        <dbReference type="EMBL" id="RBI86689.1"/>
    </source>
</evidence>
<evidence type="ECO:0000313" key="2">
    <source>
        <dbReference type="Proteomes" id="UP000253370"/>
    </source>
</evidence>
<reference evidence="1 2" key="1">
    <citation type="submission" date="2018-07" db="EMBL/GenBank/DDBJ databases">
        <title>Rhodosalinus sp. strain E84T genomic sequence and assembly.</title>
        <authorList>
            <person name="Liu Z.-W."/>
            <person name="Lu D.-C."/>
        </authorList>
    </citation>
    <scope>NUCLEOTIDE SEQUENCE [LARGE SCALE GENOMIC DNA]</scope>
    <source>
        <strain evidence="1 2">E84</strain>
    </source>
</reference>
<gene>
    <name evidence="1" type="ORF">DRV85_04480</name>
</gene>
<dbReference type="InterPro" id="IPR045467">
    <property type="entry name" value="DUF6497"/>
</dbReference>
<keyword evidence="2" id="KW-1185">Reference proteome</keyword>